<proteinExistence type="predicted"/>
<evidence type="ECO:0000313" key="1">
    <source>
        <dbReference type="EMBL" id="QQK07868.1"/>
    </source>
</evidence>
<sequence>MIIATLKQFYSTIKKNFASYFFTFLVMPIGLSLLLSSFNTSLFSGEIETNPLSITIKDKDKSDYSKILEKTFEDKEMKKFFKVEEKGDYLITIPKEFENEILESGKFNITVETIGNNSSIFGLETIESVLNSIGNGIVKSIENNKISQSLNEENLKEKVFNDLTQIQNTAFLENRKIESSSKLTSQSFYAMTLMQFLFLNYLVSAVVGSKKLSETTALFQRIDMLPVNKIKYNLVDTFGDSFILILFAFVYILIYRVLGKAFTENLGMYFIAILIISITVGFILFLFKNIKKEVAIVIANIAMYLQLVFGGMLGPVEKLFSGTIMEKLSNINFNKIFLDPLMNAFNNNISLKTFIPHIIVIAVCITASSIIITIKEKERIGGNYEIIK</sequence>
<name>A0AC61N3J6_9FIRM</name>
<organism evidence="1 2">
    <name type="scientific">Miniphocaeibacter halophilus</name>
    <dbReference type="NCBI Taxonomy" id="2931922"/>
    <lineage>
        <taxon>Bacteria</taxon>
        <taxon>Bacillati</taxon>
        <taxon>Bacillota</taxon>
        <taxon>Tissierellia</taxon>
        <taxon>Tissierellales</taxon>
        <taxon>Peptoniphilaceae</taxon>
        <taxon>Miniphocaeibacter</taxon>
    </lineage>
</organism>
<dbReference type="EMBL" id="CP066744">
    <property type="protein sequence ID" value="QQK07868.1"/>
    <property type="molecule type" value="Genomic_DNA"/>
</dbReference>
<accession>A0AC61N3J6</accession>
<reference evidence="1 2" key="1">
    <citation type="journal article" date="2022" name="Int. J. Syst. Evol. Microbiol.">
        <title>Miniphocaeibacter halophilus sp. nov., an ammonium-tolerant acetate-producing bacterium isolated from a biogas system.</title>
        <authorList>
            <person name="Schnurer A."/>
            <person name="Singh A."/>
            <person name="Bi S."/>
            <person name="Qiao W."/>
            <person name="Westerholm M."/>
        </authorList>
    </citation>
    <scope>NUCLEOTIDE SEQUENCE [LARGE SCALE GENOMIC DNA]</scope>
    <source>
        <strain evidence="1 2">AMB_01</strain>
    </source>
</reference>
<protein>
    <submittedName>
        <fullName evidence="1">ABC transporter permease</fullName>
    </submittedName>
</protein>
<gene>
    <name evidence="1" type="ORF">JFY71_11440</name>
</gene>
<dbReference type="Proteomes" id="UP000595814">
    <property type="component" value="Chromosome"/>
</dbReference>
<keyword evidence="2" id="KW-1185">Reference proteome</keyword>
<evidence type="ECO:0000313" key="2">
    <source>
        <dbReference type="Proteomes" id="UP000595814"/>
    </source>
</evidence>